<dbReference type="InterPro" id="IPR003929">
    <property type="entry name" value="K_chnl_BK_asu"/>
</dbReference>
<feature type="region of interest" description="Disordered" evidence="12">
    <location>
        <begin position="595"/>
        <end position="616"/>
    </location>
</feature>
<evidence type="ECO:0000256" key="7">
    <source>
        <dbReference type="ARBA" id="ARBA00022989"/>
    </source>
</evidence>
<comment type="subcellular location">
    <subcellularLocation>
        <location evidence="1">Membrane</location>
        <topology evidence="1">Multi-pass membrane protein</topology>
    </subcellularLocation>
</comment>
<dbReference type="Gene3D" id="3.40.50.720">
    <property type="entry name" value="NAD(P)-binding Rossmann-like Domain"/>
    <property type="match status" value="2"/>
</dbReference>
<dbReference type="Pfam" id="PF07885">
    <property type="entry name" value="Ion_trans_2"/>
    <property type="match status" value="1"/>
</dbReference>
<evidence type="ECO:0000256" key="5">
    <source>
        <dbReference type="ARBA" id="ARBA00022826"/>
    </source>
</evidence>
<dbReference type="PANTHER" id="PTHR10027:SF10">
    <property type="entry name" value="SLOWPOKE 2, ISOFORM D"/>
    <property type="match status" value="1"/>
</dbReference>
<name>A0A7S0T2C4_9CHLO</name>
<dbReference type="Gene3D" id="1.10.287.70">
    <property type="match status" value="1"/>
</dbReference>
<evidence type="ECO:0000256" key="6">
    <source>
        <dbReference type="ARBA" id="ARBA00022958"/>
    </source>
</evidence>
<keyword evidence="5" id="KW-0631">Potassium channel</keyword>
<feature type="domain" description="Calcium-activated potassium channel BK alpha subunit" evidence="14">
    <location>
        <begin position="453"/>
        <end position="545"/>
    </location>
</feature>
<dbReference type="GO" id="GO:0016020">
    <property type="term" value="C:membrane"/>
    <property type="evidence" value="ECO:0007669"/>
    <property type="project" value="UniProtKB-SubCell"/>
</dbReference>
<evidence type="ECO:0000256" key="10">
    <source>
        <dbReference type="ARBA" id="ARBA00023303"/>
    </source>
</evidence>
<proteinExistence type="predicted"/>
<feature type="transmembrane region" description="Helical" evidence="13">
    <location>
        <begin position="106"/>
        <end position="126"/>
    </location>
</feature>
<dbReference type="InterPro" id="IPR047871">
    <property type="entry name" value="K_chnl_Slo-like"/>
</dbReference>
<evidence type="ECO:0000256" key="1">
    <source>
        <dbReference type="ARBA" id="ARBA00004141"/>
    </source>
</evidence>
<dbReference type="EMBL" id="HBFC01037896">
    <property type="protein sequence ID" value="CAD8723276.1"/>
    <property type="molecule type" value="Transcribed_RNA"/>
</dbReference>
<evidence type="ECO:0000259" key="15">
    <source>
        <dbReference type="Pfam" id="PF07885"/>
    </source>
</evidence>
<dbReference type="SUPFAM" id="SSF81324">
    <property type="entry name" value="Voltage-gated potassium channels"/>
    <property type="match status" value="1"/>
</dbReference>
<dbReference type="PANTHER" id="PTHR10027">
    <property type="entry name" value="CALCIUM-ACTIVATED POTASSIUM CHANNEL ALPHA CHAIN"/>
    <property type="match status" value="1"/>
</dbReference>
<keyword evidence="9 13" id="KW-0472">Membrane</keyword>
<reference evidence="17" key="1">
    <citation type="submission" date="2021-01" db="EMBL/GenBank/DDBJ databases">
        <authorList>
            <person name="Corre E."/>
            <person name="Pelletier E."/>
            <person name="Niang G."/>
            <person name="Scheremetjew M."/>
            <person name="Finn R."/>
            <person name="Kale V."/>
            <person name="Holt S."/>
            <person name="Cochrane G."/>
            <person name="Meng A."/>
            <person name="Brown T."/>
            <person name="Cohen L."/>
        </authorList>
    </citation>
    <scope>NUCLEOTIDE SEQUENCE</scope>
    <source>
        <strain evidence="17">SL-175</strain>
    </source>
</reference>
<dbReference type="Pfam" id="PF03493">
    <property type="entry name" value="BK_channel_a"/>
    <property type="match status" value="1"/>
</dbReference>
<evidence type="ECO:0000256" key="12">
    <source>
        <dbReference type="SAM" id="MobiDB-lite"/>
    </source>
</evidence>
<feature type="domain" description="RCK N-terminal" evidence="16">
    <location>
        <begin position="743"/>
        <end position="848"/>
    </location>
</feature>
<keyword evidence="2" id="KW-0813">Transport</keyword>
<keyword evidence="8" id="KW-0406">Ion transport</keyword>
<evidence type="ECO:0000313" key="17">
    <source>
        <dbReference type="EMBL" id="CAD8723276.1"/>
    </source>
</evidence>
<evidence type="ECO:0000256" key="4">
    <source>
        <dbReference type="ARBA" id="ARBA00022692"/>
    </source>
</evidence>
<evidence type="ECO:0000259" key="14">
    <source>
        <dbReference type="Pfam" id="PF03493"/>
    </source>
</evidence>
<evidence type="ECO:0000256" key="2">
    <source>
        <dbReference type="ARBA" id="ARBA00022448"/>
    </source>
</evidence>
<evidence type="ECO:0000256" key="13">
    <source>
        <dbReference type="SAM" id="Phobius"/>
    </source>
</evidence>
<accession>A0A7S0T2C4</accession>
<keyword evidence="3" id="KW-0633">Potassium transport</keyword>
<feature type="compositionally biased region" description="Basic and acidic residues" evidence="12">
    <location>
        <begin position="642"/>
        <end position="653"/>
    </location>
</feature>
<feature type="domain" description="Potassium channel" evidence="15">
    <location>
        <begin position="204"/>
        <end position="291"/>
    </location>
</feature>
<dbReference type="AlphaFoldDB" id="A0A7S0T2C4"/>
<dbReference type="InterPro" id="IPR003148">
    <property type="entry name" value="RCK_N"/>
</dbReference>
<protein>
    <recommendedName>
        <fullName evidence="18">Potassium channel domain-containing protein</fullName>
    </recommendedName>
</protein>
<feature type="transmembrane region" description="Helical" evidence="13">
    <location>
        <begin position="237"/>
        <end position="257"/>
    </location>
</feature>
<sequence length="1032" mass="112255">MVATALPALNYILTSEDASWTKTGQQLTLCAVVQLVLMAAASPVRQAVSNSQAKNGWLDRFLHARVGVGAQSPKDPEFVATLYSLQLCASLTVVVLWILKTYVHEVTAGVFAGEMMCAVFIAFHYAVNMCKFSGSNVWSADAVLDVLTVVPLLVQTTLIKTWISLSFLRAVRAFRAFARLESSGALDDISDFTRAVILALLKFFSLLICFAGVMYVVEVLGDFDSFYDNFVETAMGAVSFYQMVYFVMVTVSTVGYGDYSPVTVLGRLFIIVFIISGVAFFSIETGNLMTIIALTNSGKGRYHPRKKGARHVVVAGGAIAQPSGQVIIAFLREICHASRDDCPEVVLLGLRPPCDELAAEIKSTPKLREHVKYICGSPLRKDDLIRVRANKATMLYVLSDTSAENEDKEDEENIMRGSMLYKLLPQVNLRLMLLRPENRQVAADIGLPVYYCFSVNEIKSNMMATSCRVQGFGTMALNLTRQDNNMAILVKAKMENVLIPEWQEAFMDGSSHEIYGFCMSSTFSGSTFQEAAVSCFETCGITLLAAQIAETGIILLSPGAHVLGEDDVCFAIAKDANQIEPVRHAEHEWEALFKSRRGSGTSDRVRGGRNSLTPGDLMSMVRVDDEVEAAEQARDVASWEDGEAKSASKKDPKAPSSQSKKTLIFPGGLMRLGSDGKHIQVGPTASAINDSAHIQAGPTASALDDSAHIEAGLLEDDDDNPVIDAKAEREDAKRLSEVVEGGGHVIVVGISKGLFQQIFSIIKTLRKPWLIKVRSIVCITGERAPVKLRAIFPDVCFVTGVAQKLSTLIHAGAHRAHDVVVLAGPPSTPDVLLLDRRVIILSSIIDSHKDSWGFDMRKVLELHSPASCNQLMNYSVRKAIEPRASSFTRKKAAPGSDFGQDVSPEVHPLFATGETVFRQDFCQLWASSFYTPGILEIVESLLCAGSASPQQISFIWLVDVPADFFGGDFKDFFNAVAKEGAICMGLLRPKMTMGAPKSFVHTAPPAAVKVVGGDQAYILGPPTCSLITSHTH</sequence>
<evidence type="ECO:0000256" key="9">
    <source>
        <dbReference type="ARBA" id="ARBA00023136"/>
    </source>
</evidence>
<dbReference type="Pfam" id="PF22614">
    <property type="entry name" value="Slo-like_RCK"/>
    <property type="match status" value="2"/>
</dbReference>
<keyword evidence="10" id="KW-0407">Ion channel</keyword>
<feature type="transmembrane region" description="Helical" evidence="13">
    <location>
        <begin position="264"/>
        <end position="283"/>
    </location>
</feature>
<keyword evidence="4 13" id="KW-0812">Transmembrane</keyword>
<comment type="catalytic activity">
    <reaction evidence="11">
        <text>K(+)(in) = K(+)(out)</text>
        <dbReference type="Rhea" id="RHEA:29463"/>
        <dbReference type="ChEBI" id="CHEBI:29103"/>
    </reaction>
</comment>
<evidence type="ECO:0000256" key="8">
    <source>
        <dbReference type="ARBA" id="ARBA00023065"/>
    </source>
</evidence>
<evidence type="ECO:0000259" key="16">
    <source>
        <dbReference type="Pfam" id="PF22614"/>
    </source>
</evidence>
<feature type="domain" description="RCK N-terminal" evidence="16">
    <location>
        <begin position="309"/>
        <end position="428"/>
    </location>
</feature>
<organism evidence="17">
    <name type="scientific">Mantoniella antarctica</name>
    <dbReference type="NCBI Taxonomy" id="81844"/>
    <lineage>
        <taxon>Eukaryota</taxon>
        <taxon>Viridiplantae</taxon>
        <taxon>Chlorophyta</taxon>
        <taxon>Mamiellophyceae</taxon>
        <taxon>Mamiellales</taxon>
        <taxon>Mamiellaceae</taxon>
        <taxon>Mantoniella</taxon>
    </lineage>
</organism>
<evidence type="ECO:0008006" key="18">
    <source>
        <dbReference type="Google" id="ProtNLM"/>
    </source>
</evidence>
<dbReference type="GO" id="GO:0005267">
    <property type="term" value="F:potassium channel activity"/>
    <property type="evidence" value="ECO:0007669"/>
    <property type="project" value="UniProtKB-KW"/>
</dbReference>
<keyword evidence="7 13" id="KW-1133">Transmembrane helix</keyword>
<dbReference type="InterPro" id="IPR013099">
    <property type="entry name" value="K_chnl_dom"/>
</dbReference>
<feature type="transmembrane region" description="Helical" evidence="13">
    <location>
        <begin position="78"/>
        <end position="99"/>
    </location>
</feature>
<evidence type="ECO:0000256" key="3">
    <source>
        <dbReference type="ARBA" id="ARBA00022538"/>
    </source>
</evidence>
<keyword evidence="6" id="KW-0630">Potassium</keyword>
<evidence type="ECO:0000256" key="11">
    <source>
        <dbReference type="ARBA" id="ARBA00034430"/>
    </source>
</evidence>
<gene>
    <name evidence="17" type="ORF">MANT1106_LOCUS22492</name>
</gene>
<feature type="transmembrane region" description="Helical" evidence="13">
    <location>
        <begin position="146"/>
        <end position="171"/>
    </location>
</feature>
<feature type="transmembrane region" description="Helical" evidence="13">
    <location>
        <begin position="192"/>
        <end position="217"/>
    </location>
</feature>
<feature type="region of interest" description="Disordered" evidence="12">
    <location>
        <begin position="633"/>
        <end position="662"/>
    </location>
</feature>